<keyword evidence="4" id="KW-1185">Reference proteome</keyword>
<dbReference type="eggNOG" id="ENOG502T9YB">
    <property type="taxonomic scope" value="Eukaryota"/>
</dbReference>
<evidence type="ECO:0000256" key="2">
    <source>
        <dbReference type="SAM" id="Phobius"/>
    </source>
</evidence>
<keyword evidence="2" id="KW-0472">Membrane</keyword>
<keyword evidence="1" id="KW-0175">Coiled coil</keyword>
<protein>
    <submittedName>
        <fullName evidence="3">Uncharacterized protein</fullName>
    </submittedName>
</protein>
<sequence>MARSIPTTDWQRLSETKEPSVDFELHYGLSSRSVRGVLDEILSDMARHTPIHNWDDKLITKPLETLARVVRSYLSTHNFMLNTLLGYTSVEEVLTVSGTNHVRPAMQGANDIDQIESHLFFGKRPSNMDSHSTPSPQKYGMSSCPFGVGPTSEDDSNLLGFGQGRIVYITEQVSHLNRATLLIVYAFCIRLQYEDCGYIGAFIERHLSLRCILKIPYHWQQSSPLELNSSQQRCYKRVTISFHITYLKLDSNEVDDRKDIFDRDSLFPYLRKPGVENPNGLYLFKASSSILLTLAIPEESESHEEEISLLQCPQALWTVLVINSLQRFASDHSPAQHSTPIAQFIRGITSSLCTQRINAQYIYDALRNELKTCDDGSLFDDEHFTKSTLYHFAIKACDELEASISSSLRFVQKTRDSYVTQLCREAHAHERLGIDHWSQKMEEEISALEDLQAQIHAVGSQAQESRNALSGITAVLEARMALQQGNRMKTLAYLATIYLPLTAASSVYSISVLPESASFASFLIFLAILLLFTTLLGLKLSTLSTLLATIAPVFRKSTLESSWRDLLPALPPWMENYIKLYMSLLDRTSSRGFWDFLGESSQPPTTALGWELLYFLYQLILFAIRILPALLLRYCLVPEILYPRYQWFLFQYRHNRYMTIKYHPILFIIDIIRFALIPVWIVLAACIICFFVLLDVFLLGPKLFVAYIQSTAT</sequence>
<dbReference type="AlphaFoldDB" id="G9MSH3"/>
<dbReference type="GO" id="GO:0046873">
    <property type="term" value="F:metal ion transmembrane transporter activity"/>
    <property type="evidence" value="ECO:0007669"/>
    <property type="project" value="InterPro"/>
</dbReference>
<dbReference type="STRING" id="413071.G9MSH3"/>
<dbReference type="OrthoDB" id="5428055at2759"/>
<dbReference type="Proteomes" id="UP000007115">
    <property type="component" value="Unassembled WGS sequence"/>
</dbReference>
<feature type="transmembrane region" description="Helical" evidence="2">
    <location>
        <begin position="491"/>
        <end position="510"/>
    </location>
</feature>
<keyword evidence="2" id="KW-1133">Transmembrane helix</keyword>
<gene>
    <name evidence="3" type="ORF">TRIVIDRAFT_222235</name>
</gene>
<feature type="transmembrane region" description="Helical" evidence="2">
    <location>
        <begin position="665"/>
        <end position="694"/>
    </location>
</feature>
<feature type="transmembrane region" description="Helical" evidence="2">
    <location>
        <begin position="517"/>
        <end position="538"/>
    </location>
</feature>
<dbReference type="HOGENOM" id="CLU_345468_0_0_1"/>
<dbReference type="VEuPathDB" id="FungiDB:TRIVIDRAFT_222235"/>
<evidence type="ECO:0000256" key="1">
    <source>
        <dbReference type="SAM" id="Coils"/>
    </source>
</evidence>
<keyword evidence="2" id="KW-0812">Transmembrane</keyword>
<dbReference type="GeneID" id="25791635"/>
<feature type="coiled-coil region" evidence="1">
    <location>
        <begin position="434"/>
        <end position="468"/>
    </location>
</feature>
<feature type="transmembrane region" description="Helical" evidence="2">
    <location>
        <begin position="614"/>
        <end position="636"/>
    </location>
</feature>
<dbReference type="GO" id="GO:0016020">
    <property type="term" value="C:membrane"/>
    <property type="evidence" value="ECO:0007669"/>
    <property type="project" value="InterPro"/>
</dbReference>
<dbReference type="EMBL" id="ABDF02000006">
    <property type="protein sequence ID" value="EHK22977.1"/>
    <property type="molecule type" value="Genomic_DNA"/>
</dbReference>
<dbReference type="Pfam" id="PF01544">
    <property type="entry name" value="CorA"/>
    <property type="match status" value="1"/>
</dbReference>
<dbReference type="RefSeq" id="XP_013957177.1">
    <property type="nucleotide sequence ID" value="XM_014101702.1"/>
</dbReference>
<evidence type="ECO:0000313" key="3">
    <source>
        <dbReference type="EMBL" id="EHK22977.1"/>
    </source>
</evidence>
<name>G9MSH3_HYPVG</name>
<dbReference type="Gene3D" id="1.20.58.340">
    <property type="entry name" value="Magnesium transport protein CorA, transmembrane region"/>
    <property type="match status" value="1"/>
</dbReference>
<organism evidence="3 4">
    <name type="scientific">Hypocrea virens (strain Gv29-8 / FGSC 10586)</name>
    <name type="common">Gliocladium virens</name>
    <name type="synonym">Trichoderma virens</name>
    <dbReference type="NCBI Taxonomy" id="413071"/>
    <lineage>
        <taxon>Eukaryota</taxon>
        <taxon>Fungi</taxon>
        <taxon>Dikarya</taxon>
        <taxon>Ascomycota</taxon>
        <taxon>Pezizomycotina</taxon>
        <taxon>Sordariomycetes</taxon>
        <taxon>Hypocreomycetidae</taxon>
        <taxon>Hypocreales</taxon>
        <taxon>Hypocreaceae</taxon>
        <taxon>Trichoderma</taxon>
    </lineage>
</organism>
<accession>G9MSH3</accession>
<proteinExistence type="predicted"/>
<evidence type="ECO:0000313" key="4">
    <source>
        <dbReference type="Proteomes" id="UP000007115"/>
    </source>
</evidence>
<dbReference type="InParanoid" id="G9MSH3"/>
<dbReference type="InterPro" id="IPR002523">
    <property type="entry name" value="MgTranspt_CorA/ZnTranspt_ZntB"/>
</dbReference>
<dbReference type="OMA" id="HWAREIE"/>
<comment type="caution">
    <text evidence="3">The sequence shown here is derived from an EMBL/GenBank/DDBJ whole genome shotgun (WGS) entry which is preliminary data.</text>
</comment>
<reference evidence="3 4" key="1">
    <citation type="journal article" date="2011" name="Genome Biol.">
        <title>Comparative genome sequence analysis underscores mycoparasitism as the ancestral life style of Trichoderma.</title>
        <authorList>
            <person name="Kubicek C.P."/>
            <person name="Herrera-Estrella A."/>
            <person name="Seidl-Seiboth V."/>
            <person name="Martinez D.A."/>
            <person name="Druzhinina I.S."/>
            <person name="Thon M."/>
            <person name="Zeilinger S."/>
            <person name="Casas-Flores S."/>
            <person name="Horwitz B.A."/>
            <person name="Mukherjee P.K."/>
            <person name="Mukherjee M."/>
            <person name="Kredics L."/>
            <person name="Alcaraz L.D."/>
            <person name="Aerts A."/>
            <person name="Antal Z."/>
            <person name="Atanasova L."/>
            <person name="Cervantes-Badillo M.G."/>
            <person name="Challacombe J."/>
            <person name="Chertkov O."/>
            <person name="McCluskey K."/>
            <person name="Coulpier F."/>
            <person name="Deshpande N."/>
            <person name="von Doehren H."/>
            <person name="Ebbole D.J."/>
            <person name="Esquivel-Naranjo E.U."/>
            <person name="Fekete E."/>
            <person name="Flipphi M."/>
            <person name="Glaser F."/>
            <person name="Gomez-Rodriguez E.Y."/>
            <person name="Gruber S."/>
            <person name="Han C."/>
            <person name="Henrissat B."/>
            <person name="Hermosa R."/>
            <person name="Hernandez-Onate M."/>
            <person name="Karaffa L."/>
            <person name="Kosti I."/>
            <person name="Le Crom S."/>
            <person name="Lindquist E."/>
            <person name="Lucas S."/>
            <person name="Luebeck M."/>
            <person name="Luebeck P.S."/>
            <person name="Margeot A."/>
            <person name="Metz B."/>
            <person name="Misra M."/>
            <person name="Nevalainen H."/>
            <person name="Omann M."/>
            <person name="Packer N."/>
            <person name="Perrone G."/>
            <person name="Uresti-Rivera E.E."/>
            <person name="Salamov A."/>
            <person name="Schmoll M."/>
            <person name="Seiboth B."/>
            <person name="Shapiro H."/>
            <person name="Sukno S."/>
            <person name="Tamayo-Ramos J.A."/>
            <person name="Tisch D."/>
            <person name="Wiest A."/>
            <person name="Wilkinson H.H."/>
            <person name="Zhang M."/>
            <person name="Coutinho P.M."/>
            <person name="Kenerley C.M."/>
            <person name="Monte E."/>
            <person name="Baker S.E."/>
            <person name="Grigoriev I.V."/>
        </authorList>
    </citation>
    <scope>NUCLEOTIDE SEQUENCE [LARGE SCALE GENOMIC DNA]</scope>
    <source>
        <strain evidence="4">Gv29-8 / FGSC 10586</strain>
    </source>
</reference>